<proteinExistence type="predicted"/>
<keyword evidence="1" id="KW-0812">Transmembrane</keyword>
<keyword evidence="3" id="KW-1185">Reference proteome</keyword>
<evidence type="ECO:0000313" key="3">
    <source>
        <dbReference type="Proteomes" id="UP000799770"/>
    </source>
</evidence>
<feature type="transmembrane region" description="Helical" evidence="1">
    <location>
        <begin position="547"/>
        <end position="574"/>
    </location>
</feature>
<feature type="transmembrane region" description="Helical" evidence="1">
    <location>
        <begin position="36"/>
        <end position="60"/>
    </location>
</feature>
<evidence type="ECO:0000313" key="2">
    <source>
        <dbReference type="EMBL" id="KAF2110750.1"/>
    </source>
</evidence>
<dbReference type="EMBL" id="ML977337">
    <property type="protein sequence ID" value="KAF2110750.1"/>
    <property type="molecule type" value="Genomic_DNA"/>
</dbReference>
<feature type="transmembrane region" description="Helical" evidence="1">
    <location>
        <begin position="112"/>
        <end position="136"/>
    </location>
</feature>
<keyword evidence="1" id="KW-1133">Transmembrane helix</keyword>
<keyword evidence="1" id="KW-0472">Membrane</keyword>
<evidence type="ECO:0000256" key="1">
    <source>
        <dbReference type="SAM" id="Phobius"/>
    </source>
</evidence>
<sequence length="697" mass="76558">MSQVPSQYVHRGLWTNLEQGPVMGRTITTTNATGNLVIAMLAILTTLGASQLWSLFTFAYHQLRADGRPADGLFRQQQALLRTLPAPGSLLVDWVKLWWAWRHLRFAFARSVVQIFLSLLFFALTIATGIFASYVVSSGTSIQVLVDSPLCGPNNLGLQDSSPDDIAKITRYYGKVGATARQYASDCYGNNTGSQSCSSFTQPKIPLEIDRVDCPFAGMCVNLTKPGLKIDSGLVDLNEWFGWNLEEKDRVQYRQTTTCAVLDLAGRTTVQNASDTRQAIVPSEEILYVHLGATFREGEENYTSKASLFMSNLTSRFFLQTNTAFVTPGNETSSSLIPLPEMTFSDADVALIHVYKNSVAYLIPNNDPLFAAHDATNMSQAIAGWTTYTAYFSDFPVGVFGCTTQYQYCHARASKSDFCTNSTGLPDIVNATAFPDASPIQLAALHLIREASANMMLDSAAETLQVDYQSEDPTGNSFIHDGVPDNQWEIEVTAWVEYIWAAMQIQLSDYAIGIEARQTGAGIYTVKNMTAGEKALCSKLKMRNPGAFVNISVFGLAFTIASALLATVLDLGLLRTLIFVKKLRHPRIDRWIQDGVFQLQRRAYEAAGEGQWRRLRKEVPTTVGTERLQELPLSLAFGGKGRRYMSSKGRVFTEETVDAGGTITSVSSTADVGGESAEEVARLGVGSFSHIRRTSTL</sequence>
<dbReference type="OrthoDB" id="3540210at2759"/>
<dbReference type="AlphaFoldDB" id="A0A6A5YUM6"/>
<gene>
    <name evidence="2" type="ORF">BDV96DRAFT_199237</name>
</gene>
<protein>
    <submittedName>
        <fullName evidence="2">Uncharacterized protein</fullName>
    </submittedName>
</protein>
<reference evidence="2" key="1">
    <citation type="journal article" date="2020" name="Stud. Mycol.">
        <title>101 Dothideomycetes genomes: a test case for predicting lifestyles and emergence of pathogens.</title>
        <authorList>
            <person name="Haridas S."/>
            <person name="Albert R."/>
            <person name="Binder M."/>
            <person name="Bloem J."/>
            <person name="Labutti K."/>
            <person name="Salamov A."/>
            <person name="Andreopoulos B."/>
            <person name="Baker S."/>
            <person name="Barry K."/>
            <person name="Bills G."/>
            <person name="Bluhm B."/>
            <person name="Cannon C."/>
            <person name="Castanera R."/>
            <person name="Culley D."/>
            <person name="Daum C."/>
            <person name="Ezra D."/>
            <person name="Gonzalez J."/>
            <person name="Henrissat B."/>
            <person name="Kuo A."/>
            <person name="Liang C."/>
            <person name="Lipzen A."/>
            <person name="Lutzoni F."/>
            <person name="Magnuson J."/>
            <person name="Mondo S."/>
            <person name="Nolan M."/>
            <person name="Ohm R."/>
            <person name="Pangilinan J."/>
            <person name="Park H.-J."/>
            <person name="Ramirez L."/>
            <person name="Alfaro M."/>
            <person name="Sun H."/>
            <person name="Tritt A."/>
            <person name="Yoshinaga Y."/>
            <person name="Zwiers L.-H."/>
            <person name="Turgeon B."/>
            <person name="Goodwin S."/>
            <person name="Spatafora J."/>
            <person name="Crous P."/>
            <person name="Grigoriev I."/>
        </authorList>
    </citation>
    <scope>NUCLEOTIDE SEQUENCE</scope>
    <source>
        <strain evidence="2">CBS 627.86</strain>
    </source>
</reference>
<accession>A0A6A5YUM6</accession>
<organism evidence="2 3">
    <name type="scientific">Lophiotrema nucula</name>
    <dbReference type="NCBI Taxonomy" id="690887"/>
    <lineage>
        <taxon>Eukaryota</taxon>
        <taxon>Fungi</taxon>
        <taxon>Dikarya</taxon>
        <taxon>Ascomycota</taxon>
        <taxon>Pezizomycotina</taxon>
        <taxon>Dothideomycetes</taxon>
        <taxon>Pleosporomycetidae</taxon>
        <taxon>Pleosporales</taxon>
        <taxon>Lophiotremataceae</taxon>
        <taxon>Lophiotrema</taxon>
    </lineage>
</organism>
<dbReference type="Proteomes" id="UP000799770">
    <property type="component" value="Unassembled WGS sequence"/>
</dbReference>
<name>A0A6A5YUM6_9PLEO</name>